<dbReference type="InterPro" id="IPR034141">
    <property type="entry name" value="TOPRIM_RNase_M5-like"/>
</dbReference>
<accession>A0A926E8W3</accession>
<proteinExistence type="inferred from homology"/>
<keyword evidence="2 11" id="KW-0690">Ribosome biogenesis</keyword>
<keyword evidence="10 11" id="KW-0694">RNA-binding</keyword>
<evidence type="ECO:0000256" key="1">
    <source>
        <dbReference type="ARBA" id="ARBA00022490"/>
    </source>
</evidence>
<evidence type="ECO:0000256" key="9">
    <source>
        <dbReference type="ARBA" id="ARBA00022842"/>
    </source>
</evidence>
<reference evidence="14" key="1">
    <citation type="submission" date="2020-08" db="EMBL/GenBank/DDBJ databases">
        <title>Genome public.</title>
        <authorList>
            <person name="Liu C."/>
            <person name="Sun Q."/>
        </authorList>
    </citation>
    <scope>NUCLEOTIDE SEQUENCE</scope>
    <source>
        <strain evidence="14">NSJ-24</strain>
    </source>
</reference>
<dbReference type="EMBL" id="JACRTA010000001">
    <property type="protein sequence ID" value="MBC8567894.1"/>
    <property type="molecule type" value="Genomic_DNA"/>
</dbReference>
<evidence type="ECO:0000256" key="7">
    <source>
        <dbReference type="ARBA" id="ARBA00022759"/>
    </source>
</evidence>
<keyword evidence="4 11" id="KW-0540">Nuclease</keyword>
<evidence type="ECO:0000256" key="5">
    <source>
        <dbReference type="ARBA" id="ARBA00022723"/>
    </source>
</evidence>
<comment type="similarity">
    <text evidence="11">Belongs to the ribonuclease M5 family.</text>
</comment>
<dbReference type="Pfam" id="PF01751">
    <property type="entry name" value="Toprim"/>
    <property type="match status" value="1"/>
</dbReference>
<dbReference type="CDD" id="cd01027">
    <property type="entry name" value="TOPRIM_RNase_M5_like"/>
    <property type="match status" value="1"/>
</dbReference>
<name>A0A926E8W3_9FIRM</name>
<keyword evidence="5" id="KW-0479">Metal-binding</keyword>
<dbReference type="GO" id="GO:0005737">
    <property type="term" value="C:cytoplasm"/>
    <property type="evidence" value="ECO:0007669"/>
    <property type="project" value="UniProtKB-SubCell"/>
</dbReference>
<gene>
    <name evidence="11 14" type="primary">rnmV</name>
    <name evidence="14" type="ORF">H8692_03825</name>
</gene>
<evidence type="ECO:0000313" key="15">
    <source>
        <dbReference type="Proteomes" id="UP000610862"/>
    </source>
</evidence>
<evidence type="ECO:0000256" key="10">
    <source>
        <dbReference type="ARBA" id="ARBA00022884"/>
    </source>
</evidence>
<comment type="function">
    <text evidence="11">Required for correct processing of both the 5' and 3' ends of 5S rRNA precursor. Cleaves both sides of a double-stranded region yielding mature 5S rRNA in one step.</text>
</comment>
<dbReference type="Pfam" id="PF13331">
    <property type="entry name" value="DUF4093"/>
    <property type="match status" value="1"/>
</dbReference>
<keyword evidence="9" id="KW-0460">Magnesium</keyword>
<evidence type="ECO:0000259" key="13">
    <source>
        <dbReference type="PROSITE" id="PS50880"/>
    </source>
</evidence>
<keyword evidence="1 11" id="KW-0963">Cytoplasm</keyword>
<dbReference type="GO" id="GO:0019843">
    <property type="term" value="F:rRNA binding"/>
    <property type="evidence" value="ECO:0007669"/>
    <property type="project" value="UniProtKB-KW"/>
</dbReference>
<keyword evidence="15" id="KW-1185">Reference proteome</keyword>
<keyword evidence="8 11" id="KW-0378">Hydrolase</keyword>
<dbReference type="Gene3D" id="3.40.1360.10">
    <property type="match status" value="1"/>
</dbReference>
<dbReference type="AlphaFoldDB" id="A0A926E8W3"/>
<dbReference type="Proteomes" id="UP000610862">
    <property type="component" value="Unassembled WGS sequence"/>
</dbReference>
<dbReference type="InterPro" id="IPR004466">
    <property type="entry name" value="RNase_M5"/>
</dbReference>
<evidence type="ECO:0000256" key="4">
    <source>
        <dbReference type="ARBA" id="ARBA00022722"/>
    </source>
</evidence>
<dbReference type="SUPFAM" id="SSF110455">
    <property type="entry name" value="Toprim domain"/>
    <property type="match status" value="1"/>
</dbReference>
<organism evidence="14 15">
    <name type="scientific">Lentihominibacter hominis</name>
    <dbReference type="NCBI Taxonomy" id="2763645"/>
    <lineage>
        <taxon>Bacteria</taxon>
        <taxon>Bacillati</taxon>
        <taxon>Bacillota</taxon>
        <taxon>Clostridia</taxon>
        <taxon>Peptostreptococcales</taxon>
        <taxon>Anaerovoracaceae</taxon>
        <taxon>Lentihominibacter</taxon>
    </lineage>
</organism>
<evidence type="ECO:0000256" key="11">
    <source>
        <dbReference type="HAMAP-Rule" id="MF_01469"/>
    </source>
</evidence>
<dbReference type="SMART" id="SM00493">
    <property type="entry name" value="TOPRIM"/>
    <property type="match status" value="1"/>
</dbReference>
<dbReference type="NCBIfam" id="TIGR00334">
    <property type="entry name" value="5S_RNA_mat_M5"/>
    <property type="match status" value="1"/>
</dbReference>
<keyword evidence="3 11" id="KW-0698">rRNA processing</keyword>
<dbReference type="PROSITE" id="PS50880">
    <property type="entry name" value="TOPRIM"/>
    <property type="match status" value="1"/>
</dbReference>
<protein>
    <recommendedName>
        <fullName evidence="11 12">Ribonuclease M5</fullName>
        <ecNumber evidence="11 12">3.1.26.8</ecNumber>
    </recommendedName>
    <alternativeName>
        <fullName evidence="11">RNase M5</fullName>
    </alternativeName>
    <alternativeName>
        <fullName evidence="11">Ribosomal RNA terminal maturase M5</fullName>
    </alternativeName>
</protein>
<dbReference type="GO" id="GO:0006364">
    <property type="term" value="P:rRNA processing"/>
    <property type="evidence" value="ECO:0007669"/>
    <property type="project" value="UniProtKB-UniRule"/>
</dbReference>
<feature type="domain" description="Toprim" evidence="13">
    <location>
        <begin position="4"/>
        <end position="87"/>
    </location>
</feature>
<keyword evidence="6 11" id="KW-0699">rRNA-binding</keyword>
<evidence type="ECO:0000256" key="2">
    <source>
        <dbReference type="ARBA" id="ARBA00022517"/>
    </source>
</evidence>
<dbReference type="PANTHER" id="PTHR39156:SF1">
    <property type="entry name" value="RIBONUCLEASE M5"/>
    <property type="match status" value="1"/>
</dbReference>
<comment type="caution">
    <text evidence="14">The sequence shown here is derived from an EMBL/GenBank/DDBJ whole genome shotgun (WGS) entry which is preliminary data.</text>
</comment>
<dbReference type="HAMAP" id="MF_01469">
    <property type="entry name" value="RNase_M5"/>
    <property type="match status" value="1"/>
</dbReference>
<keyword evidence="7 11" id="KW-0255">Endonuclease</keyword>
<dbReference type="InterPro" id="IPR025156">
    <property type="entry name" value="RNase_M5_C"/>
</dbReference>
<comment type="catalytic activity">
    <reaction evidence="11">
        <text>Endonucleolytic cleavage of RNA, removing 21 and 42 nucleotides, respectively, from the 5'- and 3'-termini of a 5S-rRNA precursor.</text>
        <dbReference type="EC" id="3.1.26.8"/>
    </reaction>
</comment>
<dbReference type="InterPro" id="IPR006171">
    <property type="entry name" value="TOPRIM_dom"/>
</dbReference>
<dbReference type="GO" id="GO:0043822">
    <property type="term" value="F:ribonuclease M5 activity"/>
    <property type="evidence" value="ECO:0007669"/>
    <property type="project" value="UniProtKB-UniRule"/>
</dbReference>
<evidence type="ECO:0000256" key="3">
    <source>
        <dbReference type="ARBA" id="ARBA00022552"/>
    </source>
</evidence>
<sequence>MKIKEIIIVEGRDDTAAIKKSVDAVTIETHGYGITEKTWSLIEKAYREKGIIVFTDPDHAGRQIRQRLMKRFPDAKEAFLDRSDAEKNGDIGIENASSESIRSALEKAHCLLEESVGGQEFTIDDMVAAGLVGQADSALRRQFAGKSLGIGYSNGKSFLQKLNKFGITKEELYKAIREI</sequence>
<evidence type="ECO:0000256" key="8">
    <source>
        <dbReference type="ARBA" id="ARBA00022801"/>
    </source>
</evidence>
<evidence type="ECO:0000256" key="12">
    <source>
        <dbReference type="NCBIfam" id="TIGR00334"/>
    </source>
</evidence>
<dbReference type="PANTHER" id="PTHR39156">
    <property type="entry name" value="RIBONUCLEASE M5"/>
    <property type="match status" value="1"/>
</dbReference>
<dbReference type="FunFam" id="3.40.1360.10:FF:000006">
    <property type="entry name" value="Ribonuclease M5"/>
    <property type="match status" value="1"/>
</dbReference>
<comment type="subcellular location">
    <subcellularLocation>
        <location evidence="11">Cytoplasm</location>
    </subcellularLocation>
</comment>
<evidence type="ECO:0000256" key="6">
    <source>
        <dbReference type="ARBA" id="ARBA00022730"/>
    </source>
</evidence>
<dbReference type="EC" id="3.1.26.8" evidence="11 12"/>
<dbReference type="GO" id="GO:0046872">
    <property type="term" value="F:metal ion binding"/>
    <property type="evidence" value="ECO:0007669"/>
    <property type="project" value="UniProtKB-KW"/>
</dbReference>
<evidence type="ECO:0000313" key="14">
    <source>
        <dbReference type="EMBL" id="MBC8567894.1"/>
    </source>
</evidence>